<evidence type="ECO:0000313" key="6">
    <source>
        <dbReference type="Proteomes" id="UP001365619"/>
    </source>
</evidence>
<dbReference type="InterPro" id="IPR036396">
    <property type="entry name" value="Cyt_P450_sf"/>
</dbReference>
<keyword evidence="6" id="KW-1185">Reference proteome</keyword>
<keyword evidence="4" id="KW-0560">Oxidoreductase</keyword>
<protein>
    <submittedName>
        <fullName evidence="5">Cytochrome P450</fullName>
    </submittedName>
</protein>
<reference evidence="5 6" key="1">
    <citation type="submission" date="2024-03" db="EMBL/GenBank/DDBJ databases">
        <title>A Rare Waterborne Outbreak of Bacillus cereus in China: Epidemiologic Survey, Genomic Insights and Virulence Characteristics.</title>
        <authorList>
            <person name="Wang S."/>
        </authorList>
    </citation>
    <scope>NUCLEOTIDE SEQUENCE [LARGE SCALE GENOMIC DNA]</scope>
    <source>
        <strain evidence="5 6">BC008</strain>
    </source>
</reference>
<dbReference type="SUPFAM" id="SSF48264">
    <property type="entry name" value="Cytochrome P450"/>
    <property type="match status" value="1"/>
</dbReference>
<proteinExistence type="inferred from homology"/>
<dbReference type="InterPro" id="IPR001128">
    <property type="entry name" value="Cyt_P450"/>
</dbReference>
<evidence type="ECO:0000256" key="2">
    <source>
        <dbReference type="ARBA" id="ARBA00022617"/>
    </source>
</evidence>
<dbReference type="PRINTS" id="PR00385">
    <property type="entry name" value="P450"/>
</dbReference>
<gene>
    <name evidence="5" type="ORF">WBS43_16360</name>
</gene>
<dbReference type="Pfam" id="PF00067">
    <property type="entry name" value="p450"/>
    <property type="match status" value="1"/>
</dbReference>
<keyword evidence="4" id="KW-0479">Metal-binding</keyword>
<dbReference type="Gene3D" id="1.10.630.10">
    <property type="entry name" value="Cytochrome P450"/>
    <property type="match status" value="1"/>
</dbReference>
<evidence type="ECO:0000256" key="3">
    <source>
        <dbReference type="ARBA" id="ARBA00023033"/>
    </source>
</evidence>
<keyword evidence="3 4" id="KW-0503">Monooxygenase</keyword>
<dbReference type="GeneID" id="300959817"/>
<evidence type="ECO:0000256" key="1">
    <source>
        <dbReference type="ARBA" id="ARBA00010617"/>
    </source>
</evidence>
<organism evidence="5 6">
    <name type="scientific">Bacillus luti</name>
    <dbReference type="NCBI Taxonomy" id="2026191"/>
    <lineage>
        <taxon>Bacteria</taxon>
        <taxon>Bacillati</taxon>
        <taxon>Bacillota</taxon>
        <taxon>Bacilli</taxon>
        <taxon>Bacillales</taxon>
        <taxon>Bacillaceae</taxon>
        <taxon>Bacillus</taxon>
        <taxon>Bacillus cereus group</taxon>
    </lineage>
</organism>
<evidence type="ECO:0000256" key="4">
    <source>
        <dbReference type="RuleBase" id="RU000461"/>
    </source>
</evidence>
<accession>A0ABU8HU01</accession>
<dbReference type="EMBL" id="JBBAGW010000004">
    <property type="protein sequence ID" value="MEI5930298.1"/>
    <property type="molecule type" value="Genomic_DNA"/>
</dbReference>
<comment type="caution">
    <text evidence="5">The sequence shown here is derived from an EMBL/GenBank/DDBJ whole genome shotgun (WGS) entry which is preliminary data.</text>
</comment>
<keyword evidence="4" id="KW-0408">Iron</keyword>
<dbReference type="RefSeq" id="WP_156575658.1">
    <property type="nucleotide sequence ID" value="NZ_CP040336.1"/>
</dbReference>
<name>A0ABU8HU01_9BACI</name>
<evidence type="ECO:0000313" key="5">
    <source>
        <dbReference type="EMBL" id="MEI5930298.1"/>
    </source>
</evidence>
<dbReference type="PANTHER" id="PTHR46696:SF1">
    <property type="entry name" value="CYTOCHROME P450 YJIB-RELATED"/>
    <property type="match status" value="1"/>
</dbReference>
<dbReference type="Proteomes" id="UP001365619">
    <property type="component" value="Unassembled WGS sequence"/>
</dbReference>
<dbReference type="InterPro" id="IPR002397">
    <property type="entry name" value="Cyt_P450_B"/>
</dbReference>
<dbReference type="PROSITE" id="PS00086">
    <property type="entry name" value="CYTOCHROME_P450"/>
    <property type="match status" value="1"/>
</dbReference>
<dbReference type="CDD" id="cd11029">
    <property type="entry name" value="CYP107-like"/>
    <property type="match status" value="1"/>
</dbReference>
<dbReference type="InterPro" id="IPR017972">
    <property type="entry name" value="Cyt_P450_CS"/>
</dbReference>
<comment type="similarity">
    <text evidence="1 4">Belongs to the cytochrome P450 family.</text>
</comment>
<sequence length="411" mass="47013">MSMKNKVGLKIEDGINLASAQFKEDAYEIYKESRKMQPILFVNKTELGAEWLITRYEDALPLLKDNRLKKDPANVFSQDTLNVFLTVDNSDHLTTHMLNSDQPNHNRLRSLVQKVFTPKMIAQLEGRIQHIADDLLNEVERKGSLNLVDDYSFPLPIIVISEMLGIPKEDQAKFRIWSHAVIASPETPEEIKEIEKQLSEFITYLQYIVDVKRKDPKEDLVSALILAENEGHKLNAPELYSMIMLLIVAGHETTVNLITNTVLALLENPDQLQLLKNNPNLIDSAIEEGLRYYSPVEVTTARWAAEPFQIHEQIIQKGDMVIISLASANRDETVFENPEVFDITRENNRHIAFGHGSHFCLGAPLARLEAKIAITTLFNRMPELQIKGNREEMKWQGNYLMRSLEELPLTF</sequence>
<dbReference type="PANTHER" id="PTHR46696">
    <property type="entry name" value="P450, PUTATIVE (EUROFUNG)-RELATED"/>
    <property type="match status" value="1"/>
</dbReference>
<dbReference type="PRINTS" id="PR00359">
    <property type="entry name" value="BP450"/>
</dbReference>
<keyword evidence="2 4" id="KW-0349">Heme</keyword>